<dbReference type="OrthoDB" id="6293260at2"/>
<organism evidence="2 3">
    <name type="scientific">Acinetobacter rongchengensis</name>
    <dbReference type="NCBI Taxonomy" id="2419601"/>
    <lineage>
        <taxon>Bacteria</taxon>
        <taxon>Pseudomonadati</taxon>
        <taxon>Pseudomonadota</taxon>
        <taxon>Gammaproteobacteria</taxon>
        <taxon>Moraxellales</taxon>
        <taxon>Moraxellaceae</taxon>
        <taxon>Acinetobacter</taxon>
    </lineage>
</organism>
<dbReference type="RefSeq" id="WP_120382352.1">
    <property type="nucleotide sequence ID" value="NZ_RAXT01000001.1"/>
</dbReference>
<accession>A0A3A8FCW3</accession>
<evidence type="ECO:0000313" key="3">
    <source>
        <dbReference type="Proteomes" id="UP000280405"/>
    </source>
</evidence>
<dbReference type="EMBL" id="RAXT01000001">
    <property type="protein sequence ID" value="RKG40850.1"/>
    <property type="molecule type" value="Genomic_DNA"/>
</dbReference>
<dbReference type="InterPro" id="IPR016181">
    <property type="entry name" value="Acyl_CoA_acyltransferase"/>
</dbReference>
<dbReference type="AlphaFoldDB" id="A0A3A8FCW3"/>
<dbReference type="PANTHER" id="PTHR43792">
    <property type="entry name" value="GNAT FAMILY, PUTATIVE (AFU_ORTHOLOGUE AFUA_3G00765)-RELATED-RELATED"/>
    <property type="match status" value="1"/>
</dbReference>
<dbReference type="Gene3D" id="3.40.630.30">
    <property type="match status" value="1"/>
</dbReference>
<evidence type="ECO:0000259" key="1">
    <source>
        <dbReference type="PROSITE" id="PS51186"/>
    </source>
</evidence>
<dbReference type="Proteomes" id="UP000280405">
    <property type="component" value="Unassembled WGS sequence"/>
</dbReference>
<keyword evidence="3" id="KW-1185">Reference proteome</keyword>
<dbReference type="PROSITE" id="PS51186">
    <property type="entry name" value="GNAT"/>
    <property type="match status" value="1"/>
</dbReference>
<reference evidence="2 3" key="1">
    <citation type="submission" date="2018-09" db="EMBL/GenBank/DDBJ databases">
        <title>The draft genome of Acinetobacter spp. strains.</title>
        <authorList>
            <person name="Qin J."/>
            <person name="Feng Y."/>
            <person name="Zong Z."/>
        </authorList>
    </citation>
    <scope>NUCLEOTIDE SEQUENCE [LARGE SCALE GENOMIC DNA]</scope>
    <source>
        <strain evidence="2 3">WCHAc060115</strain>
    </source>
</reference>
<name>A0A3A8FCW3_9GAMM</name>
<gene>
    <name evidence="2" type="ORF">D7V20_00205</name>
</gene>
<comment type="caution">
    <text evidence="2">The sequence shown here is derived from an EMBL/GenBank/DDBJ whole genome shotgun (WGS) entry which is preliminary data.</text>
</comment>
<protein>
    <submittedName>
        <fullName evidence="2">N-acetyltransferase</fullName>
    </submittedName>
</protein>
<sequence length="163" mass="19110">MTKIYFQSLNIDHANLLFEYLQDDALYHYIPDQKYASIQALEARYSRLIQGSATADEIWMNWVIFNDSVHKQPIGTLQATLFPQQKTVQIGYVIFKPFWGKGYASKAVEWLETHLKETFPIQYLEAYVDPQNTASIKVLEKNLFSFIKLEDNDLYYSKHISNQ</sequence>
<dbReference type="InterPro" id="IPR051531">
    <property type="entry name" value="N-acetyltransferase"/>
</dbReference>
<proteinExistence type="predicted"/>
<dbReference type="PANTHER" id="PTHR43792:SF1">
    <property type="entry name" value="N-ACETYLTRANSFERASE DOMAIN-CONTAINING PROTEIN"/>
    <property type="match status" value="1"/>
</dbReference>
<feature type="domain" description="N-acetyltransferase" evidence="1">
    <location>
        <begin position="16"/>
        <end position="163"/>
    </location>
</feature>
<dbReference type="SUPFAM" id="SSF55729">
    <property type="entry name" value="Acyl-CoA N-acyltransferases (Nat)"/>
    <property type="match status" value="1"/>
</dbReference>
<evidence type="ECO:0000313" key="2">
    <source>
        <dbReference type="EMBL" id="RKG40850.1"/>
    </source>
</evidence>
<dbReference type="InterPro" id="IPR000182">
    <property type="entry name" value="GNAT_dom"/>
</dbReference>
<keyword evidence="2" id="KW-0808">Transferase</keyword>
<dbReference type="Pfam" id="PF13302">
    <property type="entry name" value="Acetyltransf_3"/>
    <property type="match status" value="1"/>
</dbReference>
<dbReference type="GO" id="GO:0016747">
    <property type="term" value="F:acyltransferase activity, transferring groups other than amino-acyl groups"/>
    <property type="evidence" value="ECO:0007669"/>
    <property type="project" value="InterPro"/>
</dbReference>